<dbReference type="EMBL" id="LSFL01000041">
    <property type="protein sequence ID" value="OBY62207.1"/>
    <property type="molecule type" value="Genomic_DNA"/>
</dbReference>
<gene>
    <name evidence="4" type="ORF">LPB301_15095</name>
</gene>
<dbReference type="InterPro" id="IPR026444">
    <property type="entry name" value="Secre_tail"/>
</dbReference>
<dbReference type="KEGG" id="prn:BW723_16550"/>
<protein>
    <recommendedName>
        <fullName evidence="3">Secretion system C-terminal sorting domain-containing protein</fullName>
    </recommendedName>
</protein>
<keyword evidence="1 2" id="KW-0732">Signal</keyword>
<evidence type="ECO:0000313" key="4">
    <source>
        <dbReference type="EMBL" id="OBY62207.1"/>
    </source>
</evidence>
<evidence type="ECO:0000256" key="2">
    <source>
        <dbReference type="SAM" id="SignalP"/>
    </source>
</evidence>
<dbReference type="AlphaFoldDB" id="A0A1B8TRB7"/>
<dbReference type="OrthoDB" id="9768786at2"/>
<dbReference type="Proteomes" id="UP000092612">
    <property type="component" value="Unassembled WGS sequence"/>
</dbReference>
<organism evidence="4 5">
    <name type="scientific">Polaribacter reichenbachii</name>
    <dbReference type="NCBI Taxonomy" id="996801"/>
    <lineage>
        <taxon>Bacteria</taxon>
        <taxon>Pseudomonadati</taxon>
        <taxon>Bacteroidota</taxon>
        <taxon>Flavobacteriia</taxon>
        <taxon>Flavobacteriales</taxon>
        <taxon>Flavobacteriaceae</taxon>
    </lineage>
</organism>
<reference evidence="5" key="1">
    <citation type="submission" date="2016-02" db="EMBL/GenBank/DDBJ databases">
        <title>Paenibacillus sp. LPB0068, isolated from Crassostrea gigas.</title>
        <authorList>
            <person name="Shin S.-K."/>
            <person name="Yi H."/>
        </authorList>
    </citation>
    <scope>NUCLEOTIDE SEQUENCE [LARGE SCALE GENOMIC DNA]</scope>
    <source>
        <strain evidence="5">KCTC 23969</strain>
    </source>
</reference>
<dbReference type="STRING" id="996801.BW723_16550"/>
<dbReference type="RefSeq" id="WP_068364027.1">
    <property type="nucleotide sequence ID" value="NZ_CP019337.1"/>
</dbReference>
<accession>A0A1B8TRB7</accession>
<comment type="caution">
    <text evidence="4">The sequence shown here is derived from an EMBL/GenBank/DDBJ whole genome shotgun (WGS) entry which is preliminary data.</text>
</comment>
<feature type="signal peptide" evidence="2">
    <location>
        <begin position="1"/>
        <end position="21"/>
    </location>
</feature>
<keyword evidence="5" id="KW-1185">Reference proteome</keyword>
<sequence>MKTKIFYLVILASFNYFSANCQNLLDLSSWTVGSGSVLGYSQHGLTLENIRDYGKNHIGEEEIIWIASPDLNGGSSGGFYTDFFNIDNEKSYRFSIWLKKLNSKDGTTLLGTVSNNNTTLKLDGTIQNDPYFFIGDLPSLNRWYLLVGYIHSSTYNSTINYGAVYDGESGQKVQLLTDYKFKNNAINVRLQSYLHNDYNNLDRQFFYAPRMEELNGSELSIQELLGINNNSKLIVSYDMAGNQSQNFYCYDPNFCVAPAAKKEGKEVISEELLEEPIIDKELIENISVYPNPTTGFINIKLSTTLLSNIHSIKLYNVNSSLVKEIKTKKEIIDLDISRMANGVYFLHIHLKEGRSITKKIVKK</sequence>
<feature type="chain" id="PRO_5008615445" description="Secretion system C-terminal sorting domain-containing protein" evidence="2">
    <location>
        <begin position="22"/>
        <end position="363"/>
    </location>
</feature>
<evidence type="ECO:0000259" key="3">
    <source>
        <dbReference type="Pfam" id="PF18962"/>
    </source>
</evidence>
<evidence type="ECO:0000313" key="5">
    <source>
        <dbReference type="Proteomes" id="UP000092612"/>
    </source>
</evidence>
<proteinExistence type="predicted"/>
<dbReference type="NCBIfam" id="TIGR04183">
    <property type="entry name" value="Por_Secre_tail"/>
    <property type="match status" value="1"/>
</dbReference>
<name>A0A1B8TRB7_9FLAO</name>
<feature type="domain" description="Secretion system C-terminal sorting" evidence="3">
    <location>
        <begin position="288"/>
        <end position="361"/>
    </location>
</feature>
<dbReference type="Pfam" id="PF18962">
    <property type="entry name" value="Por_Secre_tail"/>
    <property type="match status" value="1"/>
</dbReference>
<evidence type="ECO:0000256" key="1">
    <source>
        <dbReference type="ARBA" id="ARBA00022729"/>
    </source>
</evidence>